<evidence type="ECO:0000256" key="1">
    <source>
        <dbReference type="ARBA" id="ARBA00004123"/>
    </source>
</evidence>
<feature type="domain" description="EDS1 EP" evidence="9">
    <location>
        <begin position="346"/>
        <end position="559"/>
    </location>
</feature>
<sequence length="578" mass="65707">MVQSQQFSSGIEVATFVTSSGLLRKLWNVNDANIVSNVVGNNGLSWKVYKEQDTDGTIVAFETAPSNSANLQSELVSSTELKEKNFLHFQFLSTKANPLFHLNIAAVSLFFENHQGLDQLKSEVNSSPKLIITGLALGGSIASLFTLLLLDGFDSRKKKPLCITFGSPLIGDKGLQNSISHSSSWNSCFLHVVSSNDPLPRKFITDHTSSYVPFGTFLVCHDTYSTCFENSDSVLAVLETSIHDQSQVFGSVEYRNIVEILHRKAIWKDTANQVQGMNYSDSLQACIGLQLLTLGLIPHMQQQQQQEIDIITLVEKMENLEKNFIKQKREKFDPSKKLNLMKINMAELEMYKTNSKNRNIGYYDSYKKMNSTDDHDVVTRHKKLSNYWKKMVQDSLMKPQKEGASLRTRWLYGGTTYRRMVEPLEIAQFYLNGGKDYVTTERSSHYKQLEDWLVEAAATTTSSNVTKDKVESILTLDSCFWAYVEEALISCKKLDEKLSDIEKDEATRKLVEFENYVYGLLKEYAVSPEIFLSESSYMAWWSQYKKIKAASYGSKLTNFMSNAYNYNVQYVGGTYKFD</sequence>
<dbReference type="AlphaFoldDB" id="G7KIV4"/>
<dbReference type="GO" id="GO:0006952">
    <property type="term" value="P:defense response"/>
    <property type="evidence" value="ECO:0007669"/>
    <property type="project" value="UniProtKB-KW"/>
</dbReference>
<evidence type="ECO:0000256" key="3">
    <source>
        <dbReference type="ARBA" id="ARBA00022490"/>
    </source>
</evidence>
<keyword evidence="4" id="KW-0378">Hydrolase</keyword>
<proteinExistence type="predicted"/>
<dbReference type="EMBL" id="CM001222">
    <property type="protein sequence ID" value="AES74543.2"/>
    <property type="molecule type" value="Genomic_DNA"/>
</dbReference>
<evidence type="ECO:0000313" key="11">
    <source>
        <dbReference type="EnsemblPlants" id="AES74543"/>
    </source>
</evidence>
<dbReference type="OrthoDB" id="438440at2759"/>
<evidence type="ECO:0000256" key="4">
    <source>
        <dbReference type="ARBA" id="ARBA00022801"/>
    </source>
</evidence>
<dbReference type="GO" id="GO:0016298">
    <property type="term" value="F:lipase activity"/>
    <property type="evidence" value="ECO:0000318"/>
    <property type="project" value="GO_Central"/>
</dbReference>
<feature type="coiled-coil region" evidence="7">
    <location>
        <begin position="303"/>
        <end position="330"/>
    </location>
</feature>
<accession>G7KIV4</accession>
<keyword evidence="12" id="KW-1185">Reference proteome</keyword>
<dbReference type="SUPFAM" id="SSF53474">
    <property type="entry name" value="alpha/beta-Hydrolases"/>
    <property type="match status" value="1"/>
</dbReference>
<dbReference type="HOGENOM" id="CLU_016367_3_0_1"/>
<dbReference type="GO" id="GO:0052689">
    <property type="term" value="F:carboxylic ester hydrolase activity"/>
    <property type="evidence" value="ECO:0007669"/>
    <property type="project" value="InterPro"/>
</dbReference>
<dbReference type="Pfam" id="PF18117">
    <property type="entry name" value="EDS1_EP"/>
    <property type="match status" value="1"/>
</dbReference>
<dbReference type="PANTHER" id="PTHR46898:SF3">
    <property type="entry name" value="FUNGAL LIPASE-LIKE DOMAIN-CONTAINING PROTEIN"/>
    <property type="match status" value="1"/>
</dbReference>
<keyword evidence="6" id="KW-0539">Nucleus</keyword>
<evidence type="ECO:0000256" key="6">
    <source>
        <dbReference type="ARBA" id="ARBA00023242"/>
    </source>
</evidence>
<name>G7KIV4_MEDTR</name>
<organism evidence="10 12">
    <name type="scientific">Medicago truncatula</name>
    <name type="common">Barrel medic</name>
    <name type="synonym">Medicago tribuloides</name>
    <dbReference type="NCBI Taxonomy" id="3880"/>
    <lineage>
        <taxon>Eukaryota</taxon>
        <taxon>Viridiplantae</taxon>
        <taxon>Streptophyta</taxon>
        <taxon>Embryophyta</taxon>
        <taxon>Tracheophyta</taxon>
        <taxon>Spermatophyta</taxon>
        <taxon>Magnoliopsida</taxon>
        <taxon>eudicotyledons</taxon>
        <taxon>Gunneridae</taxon>
        <taxon>Pentapetalae</taxon>
        <taxon>rosids</taxon>
        <taxon>fabids</taxon>
        <taxon>Fabales</taxon>
        <taxon>Fabaceae</taxon>
        <taxon>Papilionoideae</taxon>
        <taxon>50 kb inversion clade</taxon>
        <taxon>NPAAA clade</taxon>
        <taxon>Hologalegina</taxon>
        <taxon>IRL clade</taxon>
        <taxon>Trifolieae</taxon>
        <taxon>Medicago</taxon>
    </lineage>
</organism>
<keyword evidence="7" id="KW-0175">Coiled coil</keyword>
<reference evidence="11" key="3">
    <citation type="submission" date="2015-04" db="UniProtKB">
        <authorList>
            <consortium name="EnsemblPlants"/>
        </authorList>
    </citation>
    <scope>IDENTIFICATION</scope>
    <source>
        <strain evidence="11">cv. Jemalong A17</strain>
    </source>
</reference>
<protein>
    <submittedName>
        <fullName evidence="10">Senescence-associated protein</fullName>
    </submittedName>
</protein>
<dbReference type="EnsemblPlants" id="AES74543">
    <property type="protein sequence ID" value="AES74543"/>
    <property type="gene ID" value="MTR_6g007980"/>
</dbReference>
<dbReference type="InterPro" id="IPR002921">
    <property type="entry name" value="Fungal_lipase-type"/>
</dbReference>
<gene>
    <name evidence="11" type="primary">11421804</name>
    <name evidence="10" type="ordered locus">MTR_6g007980</name>
</gene>
<dbReference type="STRING" id="3880.G7KIV4"/>
<dbReference type="InterPro" id="IPR029058">
    <property type="entry name" value="AB_hydrolase_fold"/>
</dbReference>
<dbReference type="InterPro" id="IPR044603">
    <property type="entry name" value="SAG101-like"/>
</dbReference>
<dbReference type="ExpressionAtlas" id="G7KIV4">
    <property type="expression patterns" value="differential"/>
</dbReference>
<feature type="domain" description="Fungal lipase-type" evidence="8">
    <location>
        <begin position="96"/>
        <end position="202"/>
    </location>
</feature>
<reference evidence="10 12" key="1">
    <citation type="journal article" date="2011" name="Nature">
        <title>The Medicago genome provides insight into the evolution of rhizobial symbioses.</title>
        <authorList>
            <person name="Young N.D."/>
            <person name="Debelle F."/>
            <person name="Oldroyd G.E."/>
            <person name="Geurts R."/>
            <person name="Cannon S.B."/>
            <person name="Udvardi M.K."/>
            <person name="Benedito V.A."/>
            <person name="Mayer K.F."/>
            <person name="Gouzy J."/>
            <person name="Schoof H."/>
            <person name="Van de Peer Y."/>
            <person name="Proost S."/>
            <person name="Cook D.R."/>
            <person name="Meyers B.C."/>
            <person name="Spannagl M."/>
            <person name="Cheung F."/>
            <person name="De Mita S."/>
            <person name="Krishnakumar V."/>
            <person name="Gundlach H."/>
            <person name="Zhou S."/>
            <person name="Mudge J."/>
            <person name="Bharti A.K."/>
            <person name="Murray J.D."/>
            <person name="Naoumkina M.A."/>
            <person name="Rosen B."/>
            <person name="Silverstein K.A."/>
            <person name="Tang H."/>
            <person name="Rombauts S."/>
            <person name="Zhao P.X."/>
            <person name="Zhou P."/>
            <person name="Barbe V."/>
            <person name="Bardou P."/>
            <person name="Bechner M."/>
            <person name="Bellec A."/>
            <person name="Berger A."/>
            <person name="Berges H."/>
            <person name="Bidwell S."/>
            <person name="Bisseling T."/>
            <person name="Choisne N."/>
            <person name="Couloux A."/>
            <person name="Denny R."/>
            <person name="Deshpande S."/>
            <person name="Dai X."/>
            <person name="Doyle J.J."/>
            <person name="Dudez A.M."/>
            <person name="Farmer A.D."/>
            <person name="Fouteau S."/>
            <person name="Franken C."/>
            <person name="Gibelin C."/>
            <person name="Gish J."/>
            <person name="Goldstein S."/>
            <person name="Gonzalez A.J."/>
            <person name="Green P.J."/>
            <person name="Hallab A."/>
            <person name="Hartog M."/>
            <person name="Hua A."/>
            <person name="Humphray S.J."/>
            <person name="Jeong D.H."/>
            <person name="Jing Y."/>
            <person name="Jocker A."/>
            <person name="Kenton S.M."/>
            <person name="Kim D.J."/>
            <person name="Klee K."/>
            <person name="Lai H."/>
            <person name="Lang C."/>
            <person name="Lin S."/>
            <person name="Macmil S.L."/>
            <person name="Magdelenat G."/>
            <person name="Matthews L."/>
            <person name="McCorrison J."/>
            <person name="Monaghan E.L."/>
            <person name="Mun J.H."/>
            <person name="Najar F.Z."/>
            <person name="Nicholson C."/>
            <person name="Noirot C."/>
            <person name="O'Bleness M."/>
            <person name="Paule C.R."/>
            <person name="Poulain J."/>
            <person name="Prion F."/>
            <person name="Qin B."/>
            <person name="Qu C."/>
            <person name="Retzel E.F."/>
            <person name="Riddle C."/>
            <person name="Sallet E."/>
            <person name="Samain S."/>
            <person name="Samson N."/>
            <person name="Sanders I."/>
            <person name="Saurat O."/>
            <person name="Scarpelli C."/>
            <person name="Schiex T."/>
            <person name="Segurens B."/>
            <person name="Severin A.J."/>
            <person name="Sherrier D.J."/>
            <person name="Shi R."/>
            <person name="Sims S."/>
            <person name="Singer S.R."/>
            <person name="Sinharoy S."/>
            <person name="Sterck L."/>
            <person name="Viollet A."/>
            <person name="Wang B.B."/>
            <person name="Wang K."/>
            <person name="Wang M."/>
            <person name="Wang X."/>
            <person name="Warfsmann J."/>
            <person name="Weissenbach J."/>
            <person name="White D.D."/>
            <person name="White J.D."/>
            <person name="Wiley G.B."/>
            <person name="Wincker P."/>
            <person name="Xing Y."/>
            <person name="Yang L."/>
            <person name="Yao Z."/>
            <person name="Ying F."/>
            <person name="Zhai J."/>
            <person name="Zhou L."/>
            <person name="Zuber A."/>
            <person name="Denarie J."/>
            <person name="Dixon R.A."/>
            <person name="May G.D."/>
            <person name="Schwartz D.C."/>
            <person name="Rogers J."/>
            <person name="Quetier F."/>
            <person name="Town C.D."/>
            <person name="Roe B.A."/>
        </authorList>
    </citation>
    <scope>NUCLEOTIDE SEQUENCE [LARGE SCALE GENOMIC DNA]</scope>
    <source>
        <strain evidence="10">A17</strain>
        <strain evidence="11 12">cv. Jemalong A17</strain>
    </source>
</reference>
<keyword evidence="5" id="KW-0611">Plant defense</keyword>
<evidence type="ECO:0000259" key="9">
    <source>
        <dbReference type="Pfam" id="PF18117"/>
    </source>
</evidence>
<dbReference type="GO" id="GO:0005737">
    <property type="term" value="C:cytoplasm"/>
    <property type="evidence" value="ECO:0007669"/>
    <property type="project" value="UniProtKB-SubCell"/>
</dbReference>
<comment type="subcellular location">
    <subcellularLocation>
        <location evidence="2">Cytoplasm</location>
    </subcellularLocation>
    <subcellularLocation>
        <location evidence="1">Nucleus</location>
    </subcellularLocation>
</comment>
<dbReference type="GO" id="GO:0005634">
    <property type="term" value="C:nucleus"/>
    <property type="evidence" value="ECO:0007669"/>
    <property type="project" value="UniProtKB-SubCell"/>
</dbReference>
<accession>A0A0C3VT45</accession>
<evidence type="ECO:0000256" key="2">
    <source>
        <dbReference type="ARBA" id="ARBA00004496"/>
    </source>
</evidence>
<evidence type="ECO:0000313" key="10">
    <source>
        <dbReference type="EMBL" id="AES74543.2"/>
    </source>
</evidence>
<dbReference type="InterPro" id="IPR041266">
    <property type="entry name" value="EDS1_EP"/>
</dbReference>
<evidence type="ECO:0000259" key="8">
    <source>
        <dbReference type="Pfam" id="PF01764"/>
    </source>
</evidence>
<dbReference type="Pfam" id="PF01764">
    <property type="entry name" value="Lipase_3"/>
    <property type="match status" value="1"/>
</dbReference>
<evidence type="ECO:0000313" key="12">
    <source>
        <dbReference type="Proteomes" id="UP000002051"/>
    </source>
</evidence>
<evidence type="ECO:0000256" key="7">
    <source>
        <dbReference type="SAM" id="Coils"/>
    </source>
</evidence>
<dbReference type="PANTHER" id="PTHR46898">
    <property type="entry name" value="SENESCENCE-ASSOCIATED CARBOXYLESTERASE 101"/>
    <property type="match status" value="1"/>
</dbReference>
<dbReference type="Proteomes" id="UP000002051">
    <property type="component" value="Chromosome 6"/>
</dbReference>
<dbReference type="GO" id="GO:0006629">
    <property type="term" value="P:lipid metabolic process"/>
    <property type="evidence" value="ECO:0007669"/>
    <property type="project" value="InterPro"/>
</dbReference>
<evidence type="ECO:0000256" key="5">
    <source>
        <dbReference type="ARBA" id="ARBA00022821"/>
    </source>
</evidence>
<keyword evidence="3" id="KW-0963">Cytoplasm</keyword>
<reference evidence="10 12" key="2">
    <citation type="journal article" date="2014" name="BMC Genomics">
        <title>An improved genome release (version Mt4.0) for the model legume Medicago truncatula.</title>
        <authorList>
            <person name="Tang H."/>
            <person name="Krishnakumar V."/>
            <person name="Bidwell S."/>
            <person name="Rosen B."/>
            <person name="Chan A."/>
            <person name="Zhou S."/>
            <person name="Gentzbittel L."/>
            <person name="Childs K.L."/>
            <person name="Yandell M."/>
            <person name="Gundlach H."/>
            <person name="Mayer K.F."/>
            <person name="Schwartz D.C."/>
            <person name="Town C.D."/>
        </authorList>
    </citation>
    <scope>GENOME REANNOTATION</scope>
    <source>
        <strain evidence="11 12">cv. Jemalong A17</strain>
    </source>
</reference>
<dbReference type="Gene3D" id="3.40.50.1820">
    <property type="entry name" value="alpha/beta hydrolase"/>
    <property type="match status" value="1"/>
</dbReference>